<comment type="caution">
    <text evidence="3">The sequence shown here is derived from an EMBL/GenBank/DDBJ whole genome shotgun (WGS) entry which is preliminary data.</text>
</comment>
<keyword evidence="2" id="KW-1133">Transmembrane helix</keyword>
<evidence type="ECO:0000313" key="4">
    <source>
        <dbReference type="Proteomes" id="UP000175989"/>
    </source>
</evidence>
<keyword evidence="2" id="KW-0812">Transmembrane</keyword>
<organism evidence="3 4">
    <name type="scientific">Duganella phyllosphaerae</name>
    <dbReference type="NCBI Taxonomy" id="762836"/>
    <lineage>
        <taxon>Bacteria</taxon>
        <taxon>Pseudomonadati</taxon>
        <taxon>Pseudomonadota</taxon>
        <taxon>Betaproteobacteria</taxon>
        <taxon>Burkholderiales</taxon>
        <taxon>Oxalobacteraceae</taxon>
        <taxon>Telluria group</taxon>
        <taxon>Duganella</taxon>
    </lineage>
</organism>
<evidence type="ECO:0000313" key="3">
    <source>
        <dbReference type="EMBL" id="OFA01868.1"/>
    </source>
</evidence>
<evidence type="ECO:0000256" key="2">
    <source>
        <dbReference type="SAM" id="Phobius"/>
    </source>
</evidence>
<dbReference type="AlphaFoldDB" id="A0A1E7WQV3"/>
<feature type="transmembrane region" description="Helical" evidence="2">
    <location>
        <begin position="413"/>
        <end position="432"/>
    </location>
</feature>
<accession>A0A1E7WQV3</accession>
<keyword evidence="4" id="KW-1185">Reference proteome</keyword>
<gene>
    <name evidence="3" type="ORF">DUPY_20960</name>
</gene>
<name>A0A1E7WQV3_9BURK</name>
<dbReference type="EMBL" id="LROM01000078">
    <property type="protein sequence ID" value="OFA01868.1"/>
    <property type="molecule type" value="Genomic_DNA"/>
</dbReference>
<dbReference type="Proteomes" id="UP000175989">
    <property type="component" value="Unassembled WGS sequence"/>
</dbReference>
<feature type="transmembrane region" description="Helical" evidence="2">
    <location>
        <begin position="444"/>
        <end position="467"/>
    </location>
</feature>
<proteinExistence type="predicted"/>
<protein>
    <submittedName>
        <fullName evidence="3">Uncharacterized protein</fullName>
    </submittedName>
</protein>
<evidence type="ECO:0000256" key="1">
    <source>
        <dbReference type="SAM" id="MobiDB-lite"/>
    </source>
</evidence>
<reference evidence="4" key="1">
    <citation type="journal article" date="2016" name="Front. Microbiol.">
        <title>Molecular Keys to the Janthinobacterium and Duganella spp. Interaction with the Plant Pathogen Fusarium graminearum.</title>
        <authorList>
            <person name="Haack F.S."/>
            <person name="Poehlein A."/>
            <person name="Kroger C."/>
            <person name="Voigt C.A."/>
            <person name="Piepenbring M."/>
            <person name="Bode H.B."/>
            <person name="Daniel R."/>
            <person name="Schafer W."/>
            <person name="Streit W.R."/>
        </authorList>
    </citation>
    <scope>NUCLEOTIDE SEQUENCE [LARGE SCALE GENOMIC DNA]</scope>
    <source>
        <strain evidence="4">T54</strain>
    </source>
</reference>
<keyword evidence="2" id="KW-0472">Membrane</keyword>
<feature type="region of interest" description="Disordered" evidence="1">
    <location>
        <begin position="493"/>
        <end position="518"/>
    </location>
</feature>
<sequence>MPCRPYTSAIWYGVARSPLPPLTRKKLPRSILKLLAENAGRLALFCTQLPPSSTKAPPTLTMPLALMAEFCAPLNAAIVRFLGTARAPLRLISPPVRSSSTSRLLEVPRSSAPCRFSAPAYSWRPIVSVGALTVFSSVSLKPRLSALSAPALPMSMLPPLLRRCRLTVPVPVPALIDCAAPPRLILSATRLTVAPAAKPPPLATVIPTPAVTCSALSAWSMVSLLAEVKEPPVSRFRFLMPSVCCWWARLSGALMVILPEPASPILTVWTATLLSSSAVRPSTPNGLLPRSISRPGTSGLMVSVAKPAAPPKLRPPLKLIISPCKSTACPALPLPVNWSPLPLNRMEPPARLLFKLRLPLPTTTAPMPMMFAPASVTSPPAVSIAPVRLMLPLAPYAKPPVASLADRITAPPWVVMGALTLIASPAVAVMPMSALTMSMAALKLIRCVACNVTLLLALEIVVAPMMAVPNNGASSNWSTLPNSPLAPCTTVISKGSSSQLPPLPRRELVSTRMPSTAR</sequence>